<evidence type="ECO:0000259" key="5">
    <source>
        <dbReference type="SMART" id="SM00322"/>
    </source>
</evidence>
<dbReference type="InterPro" id="IPR055211">
    <property type="entry name" value="KH_PNO1_2nd"/>
</dbReference>
<evidence type="ECO:0000313" key="8">
    <source>
        <dbReference type="EMBL" id="SCN27827.1"/>
    </source>
</evidence>
<protein>
    <submittedName>
        <fullName evidence="6">Small subunit rRNA processing KH domain protein, putative</fullName>
    </submittedName>
</protein>
<dbReference type="GO" id="GO:0003723">
    <property type="term" value="F:RNA binding"/>
    <property type="evidence" value="ECO:0007669"/>
    <property type="project" value="UniProtKB-KW"/>
</dbReference>
<sequence>MAIKQINKYIYIDKYAFKGDKMTKRIIKNSATIRDDRKNVTKEKIEEKDNGVNGEETRNVLTLENILQDNDTDNNKKVKNKLIFKNIKKNNDSSINKNEMRIITIPRQRISSVKNNWLELIKPIVTNLKLEIRMNKDKIEVRTCKLTEDKNNLQKSSDYIKAYLLGFSIEDALALLRIDDLYIESFQIKDVKILKGDHLSRCIGRICGSNGSTKYAIENATKTRIVIAGDKIHILGSFNNIKMARYSICSLILGSTQGKIFNKLNILAKRLKERF</sequence>
<name>A0A1C6X2V8_PLABE</name>
<evidence type="ECO:0000256" key="2">
    <source>
        <dbReference type="ARBA" id="ARBA00007515"/>
    </source>
</evidence>
<comment type="subcellular location">
    <subcellularLocation>
        <location evidence="1">Nucleus</location>
        <location evidence="1">Nucleolus</location>
    </subcellularLocation>
</comment>
<dbReference type="OrthoDB" id="1932641at2759"/>
<dbReference type="InterPro" id="IPR004087">
    <property type="entry name" value="KH_dom"/>
</dbReference>
<comment type="similarity">
    <text evidence="2">Belongs to the PNO1 family.</text>
</comment>
<dbReference type="SUPFAM" id="SSF54791">
    <property type="entry name" value="Eukaryotic type KH-domain (KH-domain type I)"/>
    <property type="match status" value="1"/>
</dbReference>
<dbReference type="EMBL" id="LT614639">
    <property type="protein sequence ID" value="SCN27827.1"/>
    <property type="molecule type" value="Genomic_DNA"/>
</dbReference>
<dbReference type="PANTHER" id="PTHR12826:SF13">
    <property type="entry name" value="RNA-BINDING PROTEIN PNO1"/>
    <property type="match status" value="1"/>
</dbReference>
<proteinExistence type="inferred from homology"/>
<reference evidence="9 11" key="1">
    <citation type="submission" date="2016-08" db="EMBL/GenBank/DDBJ databases">
        <authorList>
            <consortium name="Pathogen Informatics"/>
        </authorList>
    </citation>
    <scope>NUCLEOTIDE SEQUENCE [LARGE SCALE GENOMIC DNA]</scope>
    <source>
        <strain evidence="6 11">NK65 ny</strain>
        <strain evidence="8 10">NK65e</strain>
        <strain evidence="7 9">SP11 Antwerpcl1</strain>
    </source>
</reference>
<dbReference type="PANTHER" id="PTHR12826">
    <property type="entry name" value="RIBONUCLEASE Y"/>
    <property type="match status" value="1"/>
</dbReference>
<feature type="domain" description="K Homology" evidence="5">
    <location>
        <begin position="180"/>
        <end position="253"/>
    </location>
</feature>
<accession>A0A1C6X2V8</accession>
<evidence type="ECO:0000256" key="1">
    <source>
        <dbReference type="ARBA" id="ARBA00004604"/>
    </source>
</evidence>
<evidence type="ECO:0000256" key="3">
    <source>
        <dbReference type="ARBA" id="ARBA00022884"/>
    </source>
</evidence>
<evidence type="ECO:0000256" key="4">
    <source>
        <dbReference type="ARBA" id="ARBA00023242"/>
    </source>
</evidence>
<dbReference type="InterPro" id="IPR036612">
    <property type="entry name" value="KH_dom_type_1_sf"/>
</dbReference>
<dbReference type="InterPro" id="IPR055212">
    <property type="entry name" value="KH-I_PNO1_first"/>
</dbReference>
<keyword evidence="4" id="KW-0539">Nucleus</keyword>
<dbReference type="EMBL" id="LT608149">
    <property type="protein sequence ID" value="SCL97359.1"/>
    <property type="molecule type" value="Genomic_DNA"/>
</dbReference>
<gene>
    <name evidence="8" type="ORF">PBNK65E_000382300</name>
    <name evidence="6" type="ORF">PBNK65NY_000381800</name>
    <name evidence="7" type="ORF">PBSP11A_000382300</name>
</gene>
<dbReference type="Proteomes" id="UP000516480">
    <property type="component" value="Chromosome 13"/>
</dbReference>
<dbReference type="AlphaFoldDB" id="A0A1C6X2V8"/>
<evidence type="ECO:0000313" key="6">
    <source>
        <dbReference type="EMBL" id="SCL97359.1"/>
    </source>
</evidence>
<evidence type="ECO:0000313" key="10">
    <source>
        <dbReference type="Proteomes" id="UP000220214"/>
    </source>
</evidence>
<evidence type="ECO:0000313" key="11">
    <source>
        <dbReference type="Proteomes" id="UP000516480"/>
    </source>
</evidence>
<dbReference type="Pfam" id="PF22891">
    <property type="entry name" value="KH_PNO1_2nd"/>
    <property type="match status" value="1"/>
</dbReference>
<dbReference type="FunFam" id="3.30.1370.10:FF:000074">
    <property type="entry name" value="Small subunit rRNA processing KH domain protein, putative"/>
    <property type="match status" value="1"/>
</dbReference>
<dbReference type="GO" id="GO:0005730">
    <property type="term" value="C:nucleolus"/>
    <property type="evidence" value="ECO:0007669"/>
    <property type="project" value="UniProtKB-SubCell"/>
</dbReference>
<dbReference type="CDD" id="cd22391">
    <property type="entry name" value="KH-I_PNO1_rpt1"/>
    <property type="match status" value="1"/>
</dbReference>
<dbReference type="Proteomes" id="UP000219860">
    <property type="component" value="Chromosome 13"/>
</dbReference>
<dbReference type="VEuPathDB" id="PlasmoDB:PBANKA_1332500"/>
<evidence type="ECO:0000313" key="7">
    <source>
        <dbReference type="EMBL" id="SCM16600.1"/>
    </source>
</evidence>
<dbReference type="Gene3D" id="3.30.1370.10">
    <property type="entry name" value="K Homology domain, type 1"/>
    <property type="match status" value="2"/>
</dbReference>
<evidence type="ECO:0000313" key="9">
    <source>
        <dbReference type="Proteomes" id="UP000219860"/>
    </source>
</evidence>
<organism evidence="6 11">
    <name type="scientific">Plasmodium berghei</name>
    <dbReference type="NCBI Taxonomy" id="5821"/>
    <lineage>
        <taxon>Eukaryota</taxon>
        <taxon>Sar</taxon>
        <taxon>Alveolata</taxon>
        <taxon>Apicomplexa</taxon>
        <taxon>Aconoidasida</taxon>
        <taxon>Haemosporida</taxon>
        <taxon>Plasmodiidae</taxon>
        <taxon>Plasmodium</taxon>
        <taxon>Plasmodium (Vinckeia)</taxon>
    </lineage>
</organism>
<dbReference type="EMBL" id="LT608261">
    <property type="protein sequence ID" value="SCM16600.1"/>
    <property type="molecule type" value="Genomic_DNA"/>
</dbReference>
<dbReference type="SMART" id="SM00322">
    <property type="entry name" value="KH"/>
    <property type="match status" value="1"/>
</dbReference>
<dbReference type="CDD" id="cd22392">
    <property type="entry name" value="KH-I_PNO1_rpt2"/>
    <property type="match status" value="1"/>
</dbReference>
<dbReference type="Proteomes" id="UP000220214">
    <property type="component" value="Chromosome 13"/>
</dbReference>
<keyword evidence="3" id="KW-0694">RNA-binding</keyword>